<name>A0A6L7GYF9_9ACTN</name>
<dbReference type="Pfam" id="PF12710">
    <property type="entry name" value="HAD"/>
    <property type="match status" value="1"/>
</dbReference>
<reference evidence="5 6" key="1">
    <citation type="submission" date="2019-11" db="EMBL/GenBank/DDBJ databases">
        <title>Gordonia sp. nov., a novel actinobacterium isolated from mangrove soil in Hainan.</title>
        <authorList>
            <person name="Huang X."/>
            <person name="Xie Y."/>
            <person name="Chu X."/>
            <person name="Xiao K."/>
        </authorList>
    </citation>
    <scope>NUCLEOTIDE SEQUENCE [LARGE SCALE GENOMIC DNA]</scope>
    <source>
        <strain evidence="5 6">HNM0687</strain>
    </source>
</reference>
<dbReference type="InterPro" id="IPR036412">
    <property type="entry name" value="HAD-like_sf"/>
</dbReference>
<dbReference type="Proteomes" id="UP000475545">
    <property type="component" value="Unassembled WGS sequence"/>
</dbReference>
<dbReference type="CDD" id="cd02612">
    <property type="entry name" value="HAD_PGPPase"/>
    <property type="match status" value="1"/>
</dbReference>
<dbReference type="NCBIfam" id="TIGR01488">
    <property type="entry name" value="HAD-SF-IB"/>
    <property type="match status" value="1"/>
</dbReference>
<evidence type="ECO:0000313" key="5">
    <source>
        <dbReference type="EMBL" id="MXP23735.1"/>
    </source>
</evidence>
<sequence>MTDTSPASYPQARSAPATAPTRRSAAFFDLDKTVIAKSSVLAFSRAFFAEGLLDRRWVIKSGYAQLRFRLMAADQKQVEHLRQHATEMCRGWNVAHVRAVVAEALHEVVHPLVFDEAAELIATHRARGDDVILVSASGREMVEPIGGMLGVDHVVASEMTVVNGHYTGELEVYLYGPAKAAAVSELAEDRGYDLATCYAYSDSITDLPMLEAVGHPFVVNPDRRLRRRAIDEGWPVLDFVRPTSHSSRPGSQRRRTPSRYRTAAVAGAVCAGLAVAGGMGTHALRRYGQHAGAV</sequence>
<dbReference type="InterPro" id="IPR023214">
    <property type="entry name" value="HAD_sf"/>
</dbReference>
<keyword evidence="3 5" id="KW-0378">Hydrolase</keyword>
<dbReference type="Gene3D" id="3.40.50.1000">
    <property type="entry name" value="HAD superfamily/HAD-like"/>
    <property type="match status" value="1"/>
</dbReference>
<accession>A0A6L7GYF9</accession>
<comment type="caution">
    <text evidence="5">The sequence shown here is derived from an EMBL/GenBank/DDBJ whole genome shotgun (WGS) entry which is preliminary data.</text>
</comment>
<keyword evidence="2" id="KW-0479">Metal-binding</keyword>
<evidence type="ECO:0000256" key="3">
    <source>
        <dbReference type="ARBA" id="ARBA00022801"/>
    </source>
</evidence>
<dbReference type="Gene3D" id="1.20.1440.100">
    <property type="entry name" value="SG protein - dephosphorylation function"/>
    <property type="match status" value="1"/>
</dbReference>
<dbReference type="PANTHER" id="PTHR43344:SF13">
    <property type="entry name" value="PHOSPHATASE RV3661-RELATED"/>
    <property type="match status" value="1"/>
</dbReference>
<dbReference type="RefSeq" id="WP_160903919.1">
    <property type="nucleotide sequence ID" value="NZ_CP102850.1"/>
</dbReference>
<dbReference type="FunFam" id="3.40.50.1000:FF:000025">
    <property type="entry name" value="HAD hydrolase, family IB"/>
    <property type="match status" value="1"/>
</dbReference>
<evidence type="ECO:0000313" key="6">
    <source>
        <dbReference type="Proteomes" id="UP000475545"/>
    </source>
</evidence>
<keyword evidence="4" id="KW-0460">Magnesium</keyword>
<keyword evidence="6" id="KW-1185">Reference proteome</keyword>
<dbReference type="PANTHER" id="PTHR43344">
    <property type="entry name" value="PHOSPHOSERINE PHOSPHATASE"/>
    <property type="match status" value="1"/>
</dbReference>
<dbReference type="SUPFAM" id="SSF56784">
    <property type="entry name" value="HAD-like"/>
    <property type="match status" value="1"/>
</dbReference>
<gene>
    <name evidence="5" type="ORF">GIY30_20565</name>
</gene>
<organism evidence="5 6">
    <name type="scientific">Gordonia mangrovi</name>
    <dbReference type="NCBI Taxonomy" id="2665643"/>
    <lineage>
        <taxon>Bacteria</taxon>
        <taxon>Bacillati</taxon>
        <taxon>Actinomycetota</taxon>
        <taxon>Actinomycetes</taxon>
        <taxon>Mycobacteriales</taxon>
        <taxon>Gordoniaceae</taxon>
        <taxon>Gordonia</taxon>
    </lineage>
</organism>
<dbReference type="NCBIfam" id="TIGR01490">
    <property type="entry name" value="HAD-SF-IB-hyp1"/>
    <property type="match status" value="1"/>
</dbReference>
<protein>
    <submittedName>
        <fullName evidence="5">HAD-IB family hydrolase</fullName>
    </submittedName>
</protein>
<evidence type="ECO:0000256" key="1">
    <source>
        <dbReference type="ARBA" id="ARBA00009184"/>
    </source>
</evidence>
<dbReference type="InterPro" id="IPR050582">
    <property type="entry name" value="HAD-like_SerB"/>
</dbReference>
<evidence type="ECO:0000256" key="2">
    <source>
        <dbReference type="ARBA" id="ARBA00022723"/>
    </source>
</evidence>
<dbReference type="GO" id="GO:0046872">
    <property type="term" value="F:metal ion binding"/>
    <property type="evidence" value="ECO:0007669"/>
    <property type="project" value="UniProtKB-KW"/>
</dbReference>
<dbReference type="AlphaFoldDB" id="A0A6L7GYF9"/>
<dbReference type="InterPro" id="IPR006385">
    <property type="entry name" value="HAD_hydro_SerB1"/>
</dbReference>
<comment type="similarity">
    <text evidence="1">Belongs to the HAD-like hydrolase superfamily. SerB family.</text>
</comment>
<dbReference type="GO" id="GO:0016787">
    <property type="term" value="F:hydrolase activity"/>
    <property type="evidence" value="ECO:0007669"/>
    <property type="project" value="UniProtKB-KW"/>
</dbReference>
<proteinExistence type="inferred from homology"/>
<dbReference type="EMBL" id="WMBR01000006">
    <property type="protein sequence ID" value="MXP23735.1"/>
    <property type="molecule type" value="Genomic_DNA"/>
</dbReference>
<evidence type="ECO:0000256" key="4">
    <source>
        <dbReference type="ARBA" id="ARBA00022842"/>
    </source>
</evidence>